<evidence type="ECO:0000313" key="2">
    <source>
        <dbReference type="Proteomes" id="UP001234178"/>
    </source>
</evidence>
<dbReference type="Proteomes" id="UP001234178">
    <property type="component" value="Unassembled WGS sequence"/>
</dbReference>
<reference evidence="1 2" key="1">
    <citation type="journal article" date="2023" name="Nucleic Acids Res.">
        <title>The hologenome of Daphnia magna reveals possible DNA methylation and microbiome-mediated evolution of the host genome.</title>
        <authorList>
            <person name="Chaturvedi A."/>
            <person name="Li X."/>
            <person name="Dhandapani V."/>
            <person name="Marshall H."/>
            <person name="Kissane S."/>
            <person name="Cuenca-Cambronero M."/>
            <person name="Asole G."/>
            <person name="Calvet F."/>
            <person name="Ruiz-Romero M."/>
            <person name="Marangio P."/>
            <person name="Guigo R."/>
            <person name="Rago D."/>
            <person name="Mirbahai L."/>
            <person name="Eastwood N."/>
            <person name="Colbourne J.K."/>
            <person name="Zhou J."/>
            <person name="Mallon E."/>
            <person name="Orsini L."/>
        </authorList>
    </citation>
    <scope>NUCLEOTIDE SEQUENCE [LARGE SCALE GENOMIC DNA]</scope>
    <source>
        <strain evidence="1">LRV0_1</strain>
    </source>
</reference>
<evidence type="ECO:0000313" key="1">
    <source>
        <dbReference type="EMBL" id="KAK4036620.1"/>
    </source>
</evidence>
<sequence length="104" mass="12069">MKNQPAPTANCTKALHGLPQPSVSTNEMADKFSCLLVYYHYRHYFYWLEFNTPLAVERRTETWRSKNSSANCTLLPGLQPASERGIFFLCVRMVIFARWDSAIY</sequence>
<keyword evidence="2" id="KW-1185">Reference proteome</keyword>
<proteinExistence type="predicted"/>
<accession>A0ABR0B4J1</accession>
<name>A0ABR0B4J1_9CRUS</name>
<organism evidence="1 2">
    <name type="scientific">Daphnia magna</name>
    <dbReference type="NCBI Taxonomy" id="35525"/>
    <lineage>
        <taxon>Eukaryota</taxon>
        <taxon>Metazoa</taxon>
        <taxon>Ecdysozoa</taxon>
        <taxon>Arthropoda</taxon>
        <taxon>Crustacea</taxon>
        <taxon>Branchiopoda</taxon>
        <taxon>Diplostraca</taxon>
        <taxon>Cladocera</taxon>
        <taxon>Anomopoda</taxon>
        <taxon>Daphniidae</taxon>
        <taxon>Daphnia</taxon>
    </lineage>
</organism>
<protein>
    <submittedName>
        <fullName evidence="1">Uncharacterized protein</fullName>
    </submittedName>
</protein>
<gene>
    <name evidence="1" type="ORF">OUZ56_028664</name>
</gene>
<dbReference type="EMBL" id="JAOYFB010000040">
    <property type="protein sequence ID" value="KAK4036620.1"/>
    <property type="molecule type" value="Genomic_DNA"/>
</dbReference>
<comment type="caution">
    <text evidence="1">The sequence shown here is derived from an EMBL/GenBank/DDBJ whole genome shotgun (WGS) entry which is preliminary data.</text>
</comment>